<dbReference type="AlphaFoldDB" id="A0ABD3P6P9"/>
<organism evidence="2 3">
    <name type="scientific">Cyclotella atomus</name>
    <dbReference type="NCBI Taxonomy" id="382360"/>
    <lineage>
        <taxon>Eukaryota</taxon>
        <taxon>Sar</taxon>
        <taxon>Stramenopiles</taxon>
        <taxon>Ochrophyta</taxon>
        <taxon>Bacillariophyta</taxon>
        <taxon>Coscinodiscophyceae</taxon>
        <taxon>Thalassiosirophycidae</taxon>
        <taxon>Stephanodiscales</taxon>
        <taxon>Stephanodiscaceae</taxon>
        <taxon>Cyclotella</taxon>
    </lineage>
</organism>
<evidence type="ECO:0000313" key="2">
    <source>
        <dbReference type="EMBL" id="KAL3783628.1"/>
    </source>
</evidence>
<gene>
    <name evidence="2" type="ORF">ACHAWO_001246</name>
</gene>
<accession>A0ABD3P6P9</accession>
<proteinExistence type="predicted"/>
<dbReference type="EMBL" id="JALLPJ020000758">
    <property type="protein sequence ID" value="KAL3783628.1"/>
    <property type="molecule type" value="Genomic_DNA"/>
</dbReference>
<reference evidence="2 3" key="1">
    <citation type="submission" date="2024-10" db="EMBL/GenBank/DDBJ databases">
        <title>Updated reference genomes for cyclostephanoid diatoms.</title>
        <authorList>
            <person name="Roberts W.R."/>
            <person name="Alverson A.J."/>
        </authorList>
    </citation>
    <scope>NUCLEOTIDE SEQUENCE [LARGE SCALE GENOMIC DNA]</scope>
    <source>
        <strain evidence="2 3">AJA010-31</strain>
    </source>
</reference>
<keyword evidence="1" id="KW-0732">Signal</keyword>
<sequence>MKLLFPSTFLALALLQTQTSTAFSPIRHGQQINNRLSTNLNMVGFKDPRQKENRDAIRALQILNTETKNVKKWLADLMEPDEEDEASETTVKSSAGDVGLFGGSAMATSTSPTVNLPSYKPTLRSDLGKSILLTGTYHPSLLRALNNNDFGSRDSEGGGESGDLIPNFQFERIILSVHGEEAAKEAKKRVISREARYSGLLNKVVIEAEETLLPVKERLEGVSSWIVRLDAGETAEMLPQVAELASGVAELKNVIVIVEGVDSMAGTVEGWDGLLQSGGNFKPTLLAVGELYEEGPAGKFYHIGTFMGDDKSSIEFTNADAVAPKMLRSEAYLTLANLLALDVTSNKALGAYEYSPESIKTIHESIEDRKKILNQETKEIVDAPQNDEWKAVKYANRIVRAMRETGFSRLAELDVLLDKGVDAYLDFLEAPPKKRKTDGEDQSKWDKVDADIMAKLAKDTAEIEARREEEAEMKKKIAIKDMAYDWATQEYEMELVNGSITEDKYSKAEFFKKIWPRAMAEGEKLYKYVNTSTYKEKMKQRAKPREQKSDYFWKGMDPKEKKLREKILKRVTDQYLEAYAAGEEVDVLQLSEGGSSE</sequence>
<feature type="chain" id="PRO_5044857580" evidence="1">
    <location>
        <begin position="23"/>
        <end position="597"/>
    </location>
</feature>
<dbReference type="Proteomes" id="UP001530400">
    <property type="component" value="Unassembled WGS sequence"/>
</dbReference>
<evidence type="ECO:0000313" key="3">
    <source>
        <dbReference type="Proteomes" id="UP001530400"/>
    </source>
</evidence>
<name>A0ABD3P6P9_9STRA</name>
<protein>
    <submittedName>
        <fullName evidence="2">Uncharacterized protein</fullName>
    </submittedName>
</protein>
<comment type="caution">
    <text evidence="2">The sequence shown here is derived from an EMBL/GenBank/DDBJ whole genome shotgun (WGS) entry which is preliminary data.</text>
</comment>
<feature type="signal peptide" evidence="1">
    <location>
        <begin position="1"/>
        <end position="22"/>
    </location>
</feature>
<keyword evidence="3" id="KW-1185">Reference proteome</keyword>
<evidence type="ECO:0000256" key="1">
    <source>
        <dbReference type="SAM" id="SignalP"/>
    </source>
</evidence>